<dbReference type="Proteomes" id="UP001439008">
    <property type="component" value="Unassembled WGS sequence"/>
</dbReference>
<reference evidence="1 2" key="1">
    <citation type="journal article" date="2024" name="BMC Biol.">
        <title>Comparative genomics of Ascetosporea gives new insight into the evolutionary basis for animal parasitism in Rhizaria.</title>
        <authorList>
            <person name="Hiltunen Thoren M."/>
            <person name="Onut-Brannstrom I."/>
            <person name="Alfjorden A."/>
            <person name="Peckova H."/>
            <person name="Swords F."/>
            <person name="Hooper C."/>
            <person name="Holzer A.S."/>
            <person name="Bass D."/>
            <person name="Burki F."/>
        </authorList>
    </citation>
    <scope>NUCLEOTIDE SEQUENCE [LARGE SCALE GENOMIC DNA]</scope>
    <source>
        <strain evidence="1">20-A016</strain>
    </source>
</reference>
<proteinExistence type="predicted"/>
<evidence type="ECO:0008006" key="3">
    <source>
        <dbReference type="Google" id="ProtNLM"/>
    </source>
</evidence>
<name>A0ABV2ASU8_9EUKA</name>
<protein>
    <recommendedName>
        <fullName evidence="3">NADH dehydrogenase subunit 4L</fullName>
    </recommendedName>
</protein>
<dbReference type="EMBL" id="JBDODL010003558">
    <property type="protein sequence ID" value="MES1922744.1"/>
    <property type="molecule type" value="Genomic_DNA"/>
</dbReference>
<accession>A0ABV2ASU8</accession>
<sequence>MDAVFTMALASGIFAVDHLSILANKNLYDLIWFCLLRRMITIINKCMAINIPT</sequence>
<organism evidence="1 2">
    <name type="scientific">Bonamia ostreae</name>
    <dbReference type="NCBI Taxonomy" id="126728"/>
    <lineage>
        <taxon>Eukaryota</taxon>
        <taxon>Sar</taxon>
        <taxon>Rhizaria</taxon>
        <taxon>Endomyxa</taxon>
        <taxon>Ascetosporea</taxon>
        <taxon>Haplosporida</taxon>
        <taxon>Bonamia</taxon>
    </lineage>
</organism>
<keyword evidence="2" id="KW-1185">Reference proteome</keyword>
<evidence type="ECO:0000313" key="1">
    <source>
        <dbReference type="EMBL" id="MES1922744.1"/>
    </source>
</evidence>
<gene>
    <name evidence="1" type="ORF">MHBO_004267</name>
</gene>
<feature type="non-terminal residue" evidence="1">
    <location>
        <position position="53"/>
    </location>
</feature>
<evidence type="ECO:0000313" key="2">
    <source>
        <dbReference type="Proteomes" id="UP001439008"/>
    </source>
</evidence>
<comment type="caution">
    <text evidence="1">The sequence shown here is derived from an EMBL/GenBank/DDBJ whole genome shotgun (WGS) entry which is preliminary data.</text>
</comment>